<proteinExistence type="predicted"/>
<keyword evidence="2" id="KW-0732">Signal</keyword>
<dbReference type="Pfam" id="PF01476">
    <property type="entry name" value="LysM"/>
    <property type="match status" value="2"/>
</dbReference>
<feature type="domain" description="LysM" evidence="3">
    <location>
        <begin position="94"/>
        <end position="137"/>
    </location>
</feature>
<organism evidence="4 5">
    <name type="scientific">Solitalea koreensis</name>
    <dbReference type="NCBI Taxonomy" id="543615"/>
    <lineage>
        <taxon>Bacteria</taxon>
        <taxon>Pseudomonadati</taxon>
        <taxon>Bacteroidota</taxon>
        <taxon>Sphingobacteriia</taxon>
        <taxon>Sphingobacteriales</taxon>
        <taxon>Sphingobacteriaceae</taxon>
        <taxon>Solitalea</taxon>
    </lineage>
</organism>
<dbReference type="GO" id="GO:0008932">
    <property type="term" value="F:lytic endotransglycosylase activity"/>
    <property type="evidence" value="ECO:0007669"/>
    <property type="project" value="TreeGrafter"/>
</dbReference>
<name>A0A521BAJ5_9SPHI</name>
<dbReference type="SMART" id="SM00257">
    <property type="entry name" value="LysM"/>
    <property type="match status" value="2"/>
</dbReference>
<feature type="chain" id="PRO_5021741597" evidence="2">
    <location>
        <begin position="21"/>
        <end position="288"/>
    </location>
</feature>
<dbReference type="Gene3D" id="3.10.350.10">
    <property type="entry name" value="LysM domain"/>
    <property type="match status" value="2"/>
</dbReference>
<protein>
    <submittedName>
        <fullName evidence="4">LysM domain-containing protein</fullName>
    </submittedName>
</protein>
<dbReference type="Proteomes" id="UP000315971">
    <property type="component" value="Unassembled WGS sequence"/>
</dbReference>
<evidence type="ECO:0000256" key="2">
    <source>
        <dbReference type="SAM" id="SignalP"/>
    </source>
</evidence>
<keyword evidence="5" id="KW-1185">Reference proteome</keyword>
<dbReference type="Gene3D" id="2.40.40.10">
    <property type="entry name" value="RlpA-like domain"/>
    <property type="match status" value="1"/>
</dbReference>
<dbReference type="InterPro" id="IPR036779">
    <property type="entry name" value="LysM_dom_sf"/>
</dbReference>
<sequence length="288" mass="31335">MKRICLVIVSIISFTSLAKANIDSLGIGEYKGKPVILHKVESKETYYSIARKYGVSPTELIEFNDNNPVRIGDTLKVNKKNLTAKKLTPGAKTIEHSVASGETLFSIARKYGVSVESIKQQNNLSESGIKIGEKLKISAATAKPDEHPVVVKAVEAPQKQTAKVVTSSERPVETPITKNSDTTDANEPVESSIPIRTGREIKELGMGTWISDNDLNQAKSVALHHSAPTGTIIKITNPMSNKSVFVKVVGNFPENSDTKNVLIVISKSAANLLGVRDQKFRIELSYPL</sequence>
<dbReference type="SUPFAM" id="SSF54106">
    <property type="entry name" value="LysM domain"/>
    <property type="match status" value="2"/>
</dbReference>
<dbReference type="CDD" id="cd00118">
    <property type="entry name" value="LysM"/>
    <property type="match status" value="2"/>
</dbReference>
<accession>A0A521BAJ5</accession>
<dbReference type="PROSITE" id="PS51782">
    <property type="entry name" value="LYSM"/>
    <property type="match status" value="2"/>
</dbReference>
<dbReference type="RefSeq" id="WP_142601455.1">
    <property type="nucleotide sequence ID" value="NZ_FXSZ01000002.1"/>
</dbReference>
<feature type="domain" description="LysM" evidence="3">
    <location>
        <begin position="36"/>
        <end position="83"/>
    </location>
</feature>
<reference evidence="4 5" key="1">
    <citation type="submission" date="2017-05" db="EMBL/GenBank/DDBJ databases">
        <authorList>
            <person name="Varghese N."/>
            <person name="Submissions S."/>
        </authorList>
    </citation>
    <scope>NUCLEOTIDE SEQUENCE [LARGE SCALE GENOMIC DNA]</scope>
    <source>
        <strain evidence="4 5">DSM 21342</strain>
    </source>
</reference>
<dbReference type="AlphaFoldDB" id="A0A521BAJ5"/>
<evidence type="ECO:0000256" key="1">
    <source>
        <dbReference type="SAM" id="MobiDB-lite"/>
    </source>
</evidence>
<gene>
    <name evidence="4" type="ORF">SAMN06265350_10241</name>
</gene>
<dbReference type="InterPro" id="IPR036908">
    <property type="entry name" value="RlpA-like_sf"/>
</dbReference>
<dbReference type="PANTHER" id="PTHR33734">
    <property type="entry name" value="LYSM DOMAIN-CONTAINING GPI-ANCHORED PROTEIN 2"/>
    <property type="match status" value="1"/>
</dbReference>
<dbReference type="InterPro" id="IPR018392">
    <property type="entry name" value="LysM"/>
</dbReference>
<dbReference type="OrthoDB" id="2149800at2"/>
<evidence type="ECO:0000313" key="5">
    <source>
        <dbReference type="Proteomes" id="UP000315971"/>
    </source>
</evidence>
<evidence type="ECO:0000313" key="4">
    <source>
        <dbReference type="EMBL" id="SMO44116.1"/>
    </source>
</evidence>
<dbReference type="EMBL" id="FXSZ01000002">
    <property type="protein sequence ID" value="SMO44116.1"/>
    <property type="molecule type" value="Genomic_DNA"/>
</dbReference>
<feature type="compositionally biased region" description="Polar residues" evidence="1">
    <location>
        <begin position="176"/>
        <end position="185"/>
    </location>
</feature>
<feature type="region of interest" description="Disordered" evidence="1">
    <location>
        <begin position="163"/>
        <end position="189"/>
    </location>
</feature>
<feature type="signal peptide" evidence="2">
    <location>
        <begin position="1"/>
        <end position="20"/>
    </location>
</feature>
<dbReference type="PANTHER" id="PTHR33734:SF22">
    <property type="entry name" value="MEMBRANE-BOUND LYTIC MUREIN TRANSGLYCOSYLASE D"/>
    <property type="match status" value="1"/>
</dbReference>
<evidence type="ECO:0000259" key="3">
    <source>
        <dbReference type="PROSITE" id="PS51782"/>
    </source>
</evidence>